<organism evidence="3 4">
    <name type="scientific">Nocardiopsis sinuspersici</name>
    <dbReference type="NCBI Taxonomy" id="501010"/>
    <lineage>
        <taxon>Bacteria</taxon>
        <taxon>Bacillati</taxon>
        <taxon>Actinomycetota</taxon>
        <taxon>Actinomycetes</taxon>
        <taxon>Streptosporangiales</taxon>
        <taxon>Nocardiopsidaceae</taxon>
        <taxon>Nocardiopsis</taxon>
    </lineage>
</organism>
<keyword evidence="4" id="KW-1185">Reference proteome</keyword>
<feature type="transmembrane region" description="Helical" evidence="1">
    <location>
        <begin position="434"/>
        <end position="454"/>
    </location>
</feature>
<feature type="transmembrane region" description="Helical" evidence="1">
    <location>
        <begin position="239"/>
        <end position="260"/>
    </location>
</feature>
<gene>
    <name evidence="2" type="ORF">HNR06_001223</name>
    <name evidence="3" type="ORF">NOSIN_16705</name>
</gene>
<evidence type="ECO:0000256" key="1">
    <source>
        <dbReference type="SAM" id="Phobius"/>
    </source>
</evidence>
<feature type="transmembrane region" description="Helical" evidence="1">
    <location>
        <begin position="85"/>
        <end position="102"/>
    </location>
</feature>
<protein>
    <submittedName>
        <fullName evidence="2">ABC-2 type transport system permease protein</fullName>
    </submittedName>
    <submittedName>
        <fullName evidence="3">Anibiotic ABC transporter efflux pump</fullName>
    </submittedName>
</protein>
<reference evidence="4" key="1">
    <citation type="submission" date="2016-08" db="EMBL/GenBank/DDBJ databases">
        <authorList>
            <person name="Tokovenko B."/>
            <person name="Kalinowski J."/>
        </authorList>
    </citation>
    <scope>NUCLEOTIDE SEQUENCE [LARGE SCALE GENOMIC DNA]</scope>
    <source>
        <strain evidence="4">UTMC102</strain>
    </source>
</reference>
<sequence>MSAFTGTGTLVRFILRRDRIRLTVWTLALVGTVVATIPALNDMFSTDAQRQARAALMDTPTGIVFGGPGYGLDDYQLGPMIVNELTMSMLIALAVMSILHVIRHTRAEEESGRAELLRASVLGASAQMTAALVTVSLVNLLIGGLTTLVLVGNGLETADSVAYGLGLALAGISFGAITAVCAQIVEHGRSAAGLAFLAVGVLFMSRVVGDMAEDGGNALSWLSPFAWGQQTRMFDDLRWWPLALYAVLIVVLFALTYALAKRRDLGAGLVASRPGPAGAGRLLGSTFALHLHQQRGAVVAWTAATFLFALSFGSLATEVEAMLEENPDLVAMLGNAPGDATKGFLGVMGGYVLMAASAYAAISVLRTRTEETSGRAELTLSAAVGRVRWFGNALLVSMLSSALIVVMGGLGMGLSASAALGDSSWTWTMTGAALAQLPVALLFAALAALLMGAAPRLIPLVWVWLGYSLLASMLGAILGLDEWLMNLSAFELLPKLPSEEFDAVPVAVALGAVLVVSAVALAGFRRRDLASV</sequence>
<dbReference type="AlphaFoldDB" id="A0A1V3C455"/>
<feature type="transmembrane region" description="Helical" evidence="1">
    <location>
        <begin position="192"/>
        <end position="209"/>
    </location>
</feature>
<feature type="transmembrane region" description="Helical" evidence="1">
    <location>
        <begin position="122"/>
        <end position="142"/>
    </location>
</feature>
<dbReference type="Proteomes" id="UP000189004">
    <property type="component" value="Unassembled WGS sequence"/>
</dbReference>
<keyword evidence="1" id="KW-1133">Transmembrane helix</keyword>
<feature type="transmembrane region" description="Helical" evidence="1">
    <location>
        <begin position="162"/>
        <end position="185"/>
    </location>
</feature>
<reference evidence="2 5" key="3">
    <citation type="submission" date="2020-07" db="EMBL/GenBank/DDBJ databases">
        <title>Sequencing the genomes of 1000 actinobacteria strains.</title>
        <authorList>
            <person name="Klenk H.-P."/>
        </authorList>
    </citation>
    <scope>NUCLEOTIDE SEQUENCE [LARGE SCALE GENOMIC DNA]</scope>
    <source>
        <strain evidence="2 5">DSM 45278</strain>
    </source>
</reference>
<accession>A0A7Z0BJQ4</accession>
<dbReference type="RefSeq" id="WP_077691678.1">
    <property type="nucleotide sequence ID" value="NZ_JACCHL010000001.1"/>
</dbReference>
<dbReference type="STRING" id="501010.NOSIN_16705"/>
<feature type="transmembrane region" description="Helical" evidence="1">
    <location>
        <begin position="393"/>
        <end position="414"/>
    </location>
</feature>
<evidence type="ECO:0000313" key="5">
    <source>
        <dbReference type="Proteomes" id="UP000584931"/>
    </source>
</evidence>
<keyword evidence="1" id="KW-0472">Membrane</keyword>
<dbReference type="OrthoDB" id="2014935at2"/>
<name>A0A1V3C455_9ACTN</name>
<evidence type="ECO:0000313" key="3">
    <source>
        <dbReference type="EMBL" id="OOC55249.1"/>
    </source>
</evidence>
<evidence type="ECO:0000313" key="2">
    <source>
        <dbReference type="EMBL" id="NYH51634.1"/>
    </source>
</evidence>
<feature type="transmembrane region" description="Helical" evidence="1">
    <location>
        <begin position="503"/>
        <end position="524"/>
    </location>
</feature>
<dbReference type="EMBL" id="MCOK01000001">
    <property type="protein sequence ID" value="OOC55249.1"/>
    <property type="molecule type" value="Genomic_DNA"/>
</dbReference>
<evidence type="ECO:0000313" key="4">
    <source>
        <dbReference type="Proteomes" id="UP000189004"/>
    </source>
</evidence>
<feature type="transmembrane region" description="Helical" evidence="1">
    <location>
        <begin position="461"/>
        <end position="480"/>
    </location>
</feature>
<accession>A0A1V3C455</accession>
<reference evidence="3" key="2">
    <citation type="submission" date="2016-08" db="EMBL/GenBank/DDBJ databases">
        <authorList>
            <person name="Seilhamer J.J."/>
        </authorList>
    </citation>
    <scope>NUCLEOTIDE SEQUENCE [LARGE SCALE GENOMIC DNA]</scope>
    <source>
        <strain evidence="3">UTMC102</strain>
    </source>
</reference>
<comment type="caution">
    <text evidence="3">The sequence shown here is derived from an EMBL/GenBank/DDBJ whole genome shotgun (WGS) entry which is preliminary data.</text>
</comment>
<dbReference type="Proteomes" id="UP000584931">
    <property type="component" value="Unassembled WGS sequence"/>
</dbReference>
<proteinExistence type="predicted"/>
<feature type="transmembrane region" description="Helical" evidence="1">
    <location>
        <begin position="343"/>
        <end position="365"/>
    </location>
</feature>
<feature type="transmembrane region" description="Helical" evidence="1">
    <location>
        <begin position="298"/>
        <end position="323"/>
    </location>
</feature>
<keyword evidence="1" id="KW-0812">Transmembrane</keyword>
<dbReference type="EMBL" id="JACCHL010000001">
    <property type="protein sequence ID" value="NYH51634.1"/>
    <property type="molecule type" value="Genomic_DNA"/>
</dbReference>
<feature type="transmembrane region" description="Helical" evidence="1">
    <location>
        <begin position="22"/>
        <end position="40"/>
    </location>
</feature>